<protein>
    <submittedName>
        <fullName evidence="2">Uncharacterized protein</fullName>
    </submittedName>
</protein>
<accession>A0A3S0S111</accession>
<evidence type="ECO:0000313" key="3">
    <source>
        <dbReference type="Proteomes" id="UP000278081"/>
    </source>
</evidence>
<feature type="region of interest" description="Disordered" evidence="1">
    <location>
        <begin position="68"/>
        <end position="94"/>
    </location>
</feature>
<name>A0A3S0S111_9HYPH</name>
<dbReference type="EMBL" id="RJTJ01000013">
    <property type="protein sequence ID" value="RUM05395.1"/>
    <property type="molecule type" value="Genomic_DNA"/>
</dbReference>
<sequence>MQCSRTVSFASAAVIVVSIGHQASYSAEKGARPKPPESIRSGHILAVPLDATVTPPIFSISWWSRVKPASNIDPPGYLLRETKRNDGENQQRAE</sequence>
<reference evidence="2 3" key="1">
    <citation type="submission" date="2018-11" db="EMBL/GenBank/DDBJ databases">
        <title>Rhizobium chutanense sp. nov., isolated from root nodules of Phaseolus vulgaris in China.</title>
        <authorList>
            <person name="Huo Y."/>
        </authorList>
    </citation>
    <scope>NUCLEOTIDE SEQUENCE [LARGE SCALE GENOMIC DNA]</scope>
    <source>
        <strain evidence="2 3">C16</strain>
    </source>
</reference>
<evidence type="ECO:0000313" key="2">
    <source>
        <dbReference type="EMBL" id="RUM05395.1"/>
    </source>
</evidence>
<evidence type="ECO:0000256" key="1">
    <source>
        <dbReference type="SAM" id="MobiDB-lite"/>
    </source>
</evidence>
<comment type="caution">
    <text evidence="2">The sequence shown here is derived from an EMBL/GenBank/DDBJ whole genome shotgun (WGS) entry which is preliminary data.</text>
</comment>
<dbReference type="AlphaFoldDB" id="A0A3S0S111"/>
<dbReference type="Proteomes" id="UP000278081">
    <property type="component" value="Unassembled WGS sequence"/>
</dbReference>
<feature type="compositionally biased region" description="Basic and acidic residues" evidence="1">
    <location>
        <begin position="80"/>
        <end position="94"/>
    </location>
</feature>
<dbReference type="OrthoDB" id="8393165at2"/>
<organism evidence="2 3">
    <name type="scientific">Rhizobium chutanense</name>
    <dbReference type="NCBI Taxonomy" id="2035448"/>
    <lineage>
        <taxon>Bacteria</taxon>
        <taxon>Pseudomonadati</taxon>
        <taxon>Pseudomonadota</taxon>
        <taxon>Alphaproteobacteria</taxon>
        <taxon>Hyphomicrobiales</taxon>
        <taxon>Rhizobiaceae</taxon>
        <taxon>Rhizobium/Agrobacterium group</taxon>
        <taxon>Rhizobium</taxon>
    </lineage>
</organism>
<proteinExistence type="predicted"/>
<gene>
    <name evidence="2" type="ORF">EFR84_16705</name>
</gene>